<name>A0A9W9QTV2_PENBR</name>
<feature type="chain" id="PRO_5040908378" description="CFEM domain-containing protein" evidence="10">
    <location>
        <begin position="17"/>
        <end position="596"/>
    </location>
</feature>
<feature type="compositionally biased region" description="Low complexity" evidence="9">
    <location>
        <begin position="212"/>
        <end position="222"/>
    </location>
</feature>
<evidence type="ECO:0000259" key="11">
    <source>
        <dbReference type="Pfam" id="PF05730"/>
    </source>
</evidence>
<evidence type="ECO:0000256" key="9">
    <source>
        <dbReference type="SAM" id="MobiDB-lite"/>
    </source>
</evidence>
<feature type="region of interest" description="Disordered" evidence="9">
    <location>
        <begin position="518"/>
        <end position="546"/>
    </location>
</feature>
<keyword evidence="5" id="KW-0336">GPI-anchor</keyword>
<evidence type="ECO:0000256" key="6">
    <source>
        <dbReference type="ARBA" id="ARBA00022729"/>
    </source>
</evidence>
<keyword evidence="5" id="KW-0472">Membrane</keyword>
<evidence type="ECO:0000256" key="2">
    <source>
        <dbReference type="ARBA" id="ARBA00004613"/>
    </source>
</evidence>
<accession>A0A9W9QTV2</accession>
<comment type="caution">
    <text evidence="12">The sequence shown here is derived from an EMBL/GenBank/DDBJ whole genome shotgun (WGS) entry which is preliminary data.</text>
</comment>
<dbReference type="Pfam" id="PF05730">
    <property type="entry name" value="CFEM"/>
    <property type="match status" value="1"/>
</dbReference>
<reference evidence="12" key="1">
    <citation type="submission" date="2022-12" db="EMBL/GenBank/DDBJ databases">
        <authorList>
            <person name="Petersen C."/>
        </authorList>
    </citation>
    <scope>NUCLEOTIDE SEQUENCE</scope>
    <source>
        <strain evidence="12">IBT 35673</strain>
    </source>
</reference>
<feature type="region of interest" description="Disordered" evidence="9">
    <location>
        <begin position="242"/>
        <end position="289"/>
    </location>
</feature>
<evidence type="ECO:0000313" key="12">
    <source>
        <dbReference type="EMBL" id="KAJ5345409.1"/>
    </source>
</evidence>
<feature type="domain" description="CFEM" evidence="11">
    <location>
        <begin position="384"/>
        <end position="446"/>
    </location>
</feature>
<feature type="region of interest" description="Disordered" evidence="9">
    <location>
        <begin position="334"/>
        <end position="354"/>
    </location>
</feature>
<dbReference type="AlphaFoldDB" id="A0A9W9QTV2"/>
<keyword evidence="7" id="KW-1015">Disulfide bond</keyword>
<reference evidence="12" key="2">
    <citation type="journal article" date="2023" name="IMA Fungus">
        <title>Comparative genomic study of the Penicillium genus elucidates a diverse pangenome and 15 lateral gene transfer events.</title>
        <authorList>
            <person name="Petersen C."/>
            <person name="Sorensen T."/>
            <person name="Nielsen M.R."/>
            <person name="Sondergaard T.E."/>
            <person name="Sorensen J.L."/>
            <person name="Fitzpatrick D.A."/>
            <person name="Frisvad J.C."/>
            <person name="Nielsen K.L."/>
        </authorList>
    </citation>
    <scope>NUCLEOTIDE SEQUENCE</scope>
    <source>
        <strain evidence="12">IBT 35673</strain>
    </source>
</reference>
<evidence type="ECO:0000256" key="10">
    <source>
        <dbReference type="SAM" id="SignalP"/>
    </source>
</evidence>
<keyword evidence="4" id="KW-0964">Secreted</keyword>
<organism evidence="12 13">
    <name type="scientific">Penicillium brevicompactum</name>
    <dbReference type="NCBI Taxonomy" id="5074"/>
    <lineage>
        <taxon>Eukaryota</taxon>
        <taxon>Fungi</taxon>
        <taxon>Dikarya</taxon>
        <taxon>Ascomycota</taxon>
        <taxon>Pezizomycotina</taxon>
        <taxon>Eurotiomycetes</taxon>
        <taxon>Eurotiomycetidae</taxon>
        <taxon>Eurotiales</taxon>
        <taxon>Aspergillaceae</taxon>
        <taxon>Penicillium</taxon>
    </lineage>
</organism>
<comment type="similarity">
    <text evidence="3">Belongs to the RBT5 family.</text>
</comment>
<gene>
    <name evidence="12" type="ORF">N7452_003413</name>
</gene>
<feature type="region of interest" description="Disordered" evidence="9">
    <location>
        <begin position="181"/>
        <end position="227"/>
    </location>
</feature>
<evidence type="ECO:0000256" key="3">
    <source>
        <dbReference type="ARBA" id="ARBA00010031"/>
    </source>
</evidence>
<sequence length="596" mass="63175">MKGFTLISVFGAAALAHPTGLWWGTDVCYTSPDKVDNQCSPAQQVGFDWSQLGNGDNWSFDGFNFVGFSAKDGCASSDGSCIGGQLSREDGYTLEVNTADTPFSIRKFHLSTSRDTDVLITYEMPKGRPCRQVAFSSRQGTDVHNDQCGGATAVKFQLPEESKFGECTLDIHSINFDCSAGEEHTEHPTSSITPSEPEPTPIPEHEHEHTSVVEVSSPSPSVHVHHPTSIWEASSPSLSVQEYEHTSTWEAPSPSPSVHEHQHTSVWEVSSPSPPEHEHHQPTTTIDPVVSVPSQTHSVVTVWTTAEVTVTKCGPTVTDCPAHSTVVVTSTRSVSTTTCPSGSTEPNAGHSLPTILPSSSTSTSWITAATTVSTTPNIPTPAPCPELVPKCMNTWLSIPKCDSNSDAACFCPSSEFTDKVQSCIHAWGNSKQEIDSGLSYFAGICAPYVPKNPTIIDIVPSQSPPDSHVTVTASEPVETPCTTLTWSSHTVTVPQVGFNTVTGSSTTSVGLVVGTPASAQVTSPSHTGHSKKPSATSTPCSTHTSTLITTILPRPPTSTKPGSEPTETVVHANAGAKPYVGYLWAFGSAALLFALI</sequence>
<keyword evidence="5" id="KW-0325">Glycoprotein</keyword>
<dbReference type="Proteomes" id="UP001147695">
    <property type="component" value="Unassembled WGS sequence"/>
</dbReference>
<evidence type="ECO:0000256" key="4">
    <source>
        <dbReference type="ARBA" id="ARBA00022525"/>
    </source>
</evidence>
<evidence type="ECO:0000256" key="7">
    <source>
        <dbReference type="ARBA" id="ARBA00023157"/>
    </source>
</evidence>
<feature type="compositionally biased region" description="Polar residues" evidence="9">
    <location>
        <begin position="518"/>
        <end position="537"/>
    </location>
</feature>
<evidence type="ECO:0000256" key="5">
    <source>
        <dbReference type="ARBA" id="ARBA00022622"/>
    </source>
</evidence>
<dbReference type="GO" id="GO:0005576">
    <property type="term" value="C:extracellular region"/>
    <property type="evidence" value="ECO:0007669"/>
    <property type="project" value="UniProtKB-SubCell"/>
</dbReference>
<evidence type="ECO:0000313" key="13">
    <source>
        <dbReference type="Proteomes" id="UP001147695"/>
    </source>
</evidence>
<keyword evidence="6 10" id="KW-0732">Signal</keyword>
<evidence type="ECO:0000256" key="1">
    <source>
        <dbReference type="ARBA" id="ARBA00004589"/>
    </source>
</evidence>
<proteinExistence type="inferred from homology"/>
<dbReference type="GO" id="GO:0098552">
    <property type="term" value="C:side of membrane"/>
    <property type="evidence" value="ECO:0007669"/>
    <property type="project" value="UniProtKB-KW"/>
</dbReference>
<protein>
    <recommendedName>
        <fullName evidence="11">CFEM domain-containing protein</fullName>
    </recommendedName>
</protein>
<comment type="subcellular location">
    <subcellularLocation>
        <location evidence="1">Membrane</location>
        <topology evidence="1">Lipid-anchor</topology>
        <topology evidence="1">GPI-anchor</topology>
    </subcellularLocation>
    <subcellularLocation>
        <location evidence="2">Secreted</location>
    </subcellularLocation>
</comment>
<evidence type="ECO:0000256" key="8">
    <source>
        <dbReference type="ARBA" id="ARBA00023288"/>
    </source>
</evidence>
<dbReference type="EMBL" id="JAPZBQ010000002">
    <property type="protein sequence ID" value="KAJ5345409.1"/>
    <property type="molecule type" value="Genomic_DNA"/>
</dbReference>
<keyword evidence="8" id="KW-0449">Lipoprotein</keyword>
<dbReference type="InterPro" id="IPR008427">
    <property type="entry name" value="Extracellular_membr_CFEM_dom"/>
</dbReference>
<feature type="signal peptide" evidence="10">
    <location>
        <begin position="1"/>
        <end position="16"/>
    </location>
</feature>